<evidence type="ECO:0000313" key="3">
    <source>
        <dbReference type="EMBL" id="CAF4769398.1"/>
    </source>
</evidence>
<keyword evidence="4" id="KW-1185">Reference proteome</keyword>
<dbReference type="EMBL" id="CAJOBG010094859">
    <property type="protein sequence ID" value="CAF4678943.1"/>
    <property type="molecule type" value="Genomic_DNA"/>
</dbReference>
<reference evidence="3" key="1">
    <citation type="submission" date="2021-02" db="EMBL/GenBank/DDBJ databases">
        <authorList>
            <person name="Nowell W R."/>
        </authorList>
    </citation>
    <scope>NUCLEOTIDE SEQUENCE</scope>
</reference>
<sequence length="47" mass="5267">MDIDDNPCRLSDKSDSPHEQILIQPIQIPSNPIVQSDQLDMNDSDTS</sequence>
<dbReference type="Proteomes" id="UP000663866">
    <property type="component" value="Unassembled WGS sequence"/>
</dbReference>
<dbReference type="EMBL" id="CAJOBG010118653">
    <property type="protein sequence ID" value="CAF4769398.1"/>
    <property type="molecule type" value="Genomic_DNA"/>
</dbReference>
<accession>A0A821MLA2</accession>
<evidence type="ECO:0000256" key="1">
    <source>
        <dbReference type="SAM" id="MobiDB-lite"/>
    </source>
</evidence>
<feature type="compositionally biased region" description="Polar residues" evidence="1">
    <location>
        <begin position="27"/>
        <end position="39"/>
    </location>
</feature>
<evidence type="ECO:0000313" key="4">
    <source>
        <dbReference type="Proteomes" id="UP000663866"/>
    </source>
</evidence>
<proteinExistence type="predicted"/>
<comment type="caution">
    <text evidence="3">The sequence shown here is derived from an EMBL/GenBank/DDBJ whole genome shotgun (WGS) entry which is preliminary data.</text>
</comment>
<feature type="non-terminal residue" evidence="3">
    <location>
        <position position="1"/>
    </location>
</feature>
<gene>
    <name evidence="2" type="ORF">OVN521_LOCUS47656</name>
    <name evidence="3" type="ORF">OVN521_LOCUS50774</name>
</gene>
<dbReference type="AlphaFoldDB" id="A0A821MLA2"/>
<evidence type="ECO:0000313" key="2">
    <source>
        <dbReference type="EMBL" id="CAF4678943.1"/>
    </source>
</evidence>
<organism evidence="3 4">
    <name type="scientific">Rotaria magnacalcarata</name>
    <dbReference type="NCBI Taxonomy" id="392030"/>
    <lineage>
        <taxon>Eukaryota</taxon>
        <taxon>Metazoa</taxon>
        <taxon>Spiralia</taxon>
        <taxon>Gnathifera</taxon>
        <taxon>Rotifera</taxon>
        <taxon>Eurotatoria</taxon>
        <taxon>Bdelloidea</taxon>
        <taxon>Philodinida</taxon>
        <taxon>Philodinidae</taxon>
        <taxon>Rotaria</taxon>
    </lineage>
</organism>
<name>A0A821MLA2_9BILA</name>
<protein>
    <submittedName>
        <fullName evidence="3">Uncharacterized protein</fullName>
    </submittedName>
</protein>
<feature type="region of interest" description="Disordered" evidence="1">
    <location>
        <begin position="23"/>
        <end position="47"/>
    </location>
</feature>